<feature type="compositionally biased region" description="Polar residues" evidence="1">
    <location>
        <begin position="457"/>
        <end position="473"/>
    </location>
</feature>
<evidence type="ECO:0000256" key="1">
    <source>
        <dbReference type="SAM" id="MobiDB-lite"/>
    </source>
</evidence>
<feature type="domain" description="Arrestin C-terminal-like" evidence="2">
    <location>
        <begin position="172"/>
        <end position="315"/>
    </location>
</feature>
<dbReference type="AlphaFoldDB" id="A0A8H7Q8C5"/>
<dbReference type="EMBL" id="JAEPRA010000003">
    <property type="protein sequence ID" value="KAG2187676.1"/>
    <property type="molecule type" value="Genomic_DNA"/>
</dbReference>
<dbReference type="Gene3D" id="2.60.40.640">
    <property type="match status" value="2"/>
</dbReference>
<dbReference type="Proteomes" id="UP000612746">
    <property type="component" value="Unassembled WGS sequence"/>
</dbReference>
<dbReference type="SMART" id="SM01017">
    <property type="entry name" value="Arrestin_C"/>
    <property type="match status" value="1"/>
</dbReference>
<feature type="compositionally biased region" description="Low complexity" evidence="1">
    <location>
        <begin position="388"/>
        <end position="411"/>
    </location>
</feature>
<feature type="region of interest" description="Disordered" evidence="1">
    <location>
        <begin position="667"/>
        <end position="809"/>
    </location>
</feature>
<feature type="compositionally biased region" description="Low complexity" evidence="1">
    <location>
        <begin position="754"/>
        <end position="770"/>
    </location>
</feature>
<comment type="caution">
    <text evidence="3">The sequence shown here is derived from an EMBL/GenBank/DDBJ whole genome shotgun (WGS) entry which is preliminary data.</text>
</comment>
<feature type="compositionally biased region" description="Acidic residues" evidence="1">
    <location>
        <begin position="771"/>
        <end position="780"/>
    </location>
</feature>
<dbReference type="Pfam" id="PF00339">
    <property type="entry name" value="Arrestin_N"/>
    <property type="match status" value="1"/>
</dbReference>
<proteinExistence type="predicted"/>
<dbReference type="InterPro" id="IPR011022">
    <property type="entry name" value="Arrestin_C-like"/>
</dbReference>
<dbReference type="GO" id="GO:0015031">
    <property type="term" value="P:protein transport"/>
    <property type="evidence" value="ECO:0007669"/>
    <property type="project" value="TreeGrafter"/>
</dbReference>
<protein>
    <recommendedName>
        <fullName evidence="2">Arrestin C-terminal-like domain-containing protein</fullName>
    </recommendedName>
</protein>
<dbReference type="InterPro" id="IPR014756">
    <property type="entry name" value="Ig_E-set"/>
</dbReference>
<feature type="compositionally biased region" description="Polar residues" evidence="1">
    <location>
        <begin position="507"/>
        <end position="521"/>
    </location>
</feature>
<dbReference type="PANTHER" id="PTHR11188">
    <property type="entry name" value="ARRESTIN DOMAIN CONTAINING PROTEIN"/>
    <property type="match status" value="1"/>
</dbReference>
<dbReference type="SUPFAM" id="SSF81296">
    <property type="entry name" value="E set domains"/>
    <property type="match status" value="2"/>
</dbReference>
<reference evidence="3" key="1">
    <citation type="submission" date="2020-12" db="EMBL/GenBank/DDBJ databases">
        <title>Metabolic potential, ecology and presence of endohyphal bacteria is reflected in genomic diversity of Mucoromycotina.</title>
        <authorList>
            <person name="Muszewska A."/>
            <person name="Okrasinska A."/>
            <person name="Steczkiewicz K."/>
            <person name="Drgas O."/>
            <person name="Orlowska M."/>
            <person name="Perlinska-Lenart U."/>
            <person name="Aleksandrzak-Piekarczyk T."/>
            <person name="Szatraj K."/>
            <person name="Zielenkiewicz U."/>
            <person name="Pilsyk S."/>
            <person name="Malc E."/>
            <person name="Mieczkowski P."/>
            <person name="Kruszewska J.S."/>
            <person name="Biernat P."/>
            <person name="Pawlowska J."/>
        </authorList>
    </citation>
    <scope>NUCLEOTIDE SEQUENCE</scope>
    <source>
        <strain evidence="3">WA0000051536</strain>
    </source>
</reference>
<evidence type="ECO:0000313" key="3">
    <source>
        <dbReference type="EMBL" id="KAG2187676.1"/>
    </source>
</evidence>
<gene>
    <name evidence="3" type="ORF">INT44_005366</name>
</gene>
<dbReference type="GO" id="GO:0005737">
    <property type="term" value="C:cytoplasm"/>
    <property type="evidence" value="ECO:0007669"/>
    <property type="project" value="TreeGrafter"/>
</dbReference>
<dbReference type="Pfam" id="PF02752">
    <property type="entry name" value="Arrestin_C"/>
    <property type="match status" value="1"/>
</dbReference>
<feature type="region of interest" description="Disordered" evidence="1">
    <location>
        <begin position="387"/>
        <end position="582"/>
    </location>
</feature>
<feature type="compositionally biased region" description="Low complexity" evidence="1">
    <location>
        <begin position="426"/>
        <end position="447"/>
    </location>
</feature>
<dbReference type="InterPro" id="IPR050357">
    <property type="entry name" value="Arrestin_domain-protein"/>
</dbReference>
<name>A0A8H7Q8C5_9FUNG</name>
<dbReference type="OrthoDB" id="7785529at2759"/>
<dbReference type="InterPro" id="IPR014752">
    <property type="entry name" value="Arrestin-like_C"/>
</dbReference>
<dbReference type="InterPro" id="IPR011021">
    <property type="entry name" value="Arrestin-like_N"/>
</dbReference>
<sequence length="809" mass="90266">MRKQAKFNKNFNVRLDEDKFYFPGERIRGTVSVFPTKPTRTNHIRVIFKGEIASLLKDKESITLFNKVKILPISKDDENSSKSHILEAKSHTFPFDFMVPEDIALPSSMEVFKFGRIRYTLIAIHGKPMVPESLSPKATYNVPILEHIDISVPEYTRPTEKSVSTTLEGVEDRRKITVKANIPRYGYTRGEQLGCDIVPLNLSIGHHSPFSREKGIKVEFVRVGHFSSNRQMVANEITLRTSESNINIYGPYNFSQSLTEQIMIPTSTPPTIDKKGKIIYINYKVRVTVNLNSKHSAKRQNIVTVELPIVVGTWPRAAVPIDEDDEWIDGMDSMMLSDEEAEADNDSLYDYSTSEQHFVPDIQHNTSSSSASLMLHNQGALRQNPEWRLSTSSTSSSTSSANAAARANLSTNYPNTNDNGVFRSDSNASKVSVRSAASVSSNKSSHSLETNQDRLTRNTSVSTTASAPEQPTASGRYVRNTPVQAPPAPPPPFSQPALMNPHANYIPRSSSATDLNRQSHGVPSPLPFVQQPSYDDGGLYRHRGVPPPANENLHDSRFRGGRSTNDPKRYHSISDPSYHGVPMNGNNSHMPYPPSANMYDHGPTPNGFLPTANNYSGQAGRHHMRTPSDLSHMYHTQPNYPTAAKFTPMPAVPDTQRTMYPFSQDDAIRTNHHPTYPNMPQFTPPRQFDTQNGLPHRHSDPQAQQPGAVINTPPVMRSGSDPSAYLKRDDKSLRETPAAPEVEPSVVEPHGYYDSSDSSSEFGDAAGSASDDSDDSDDEGDLLRIVEKKRRQEQKQMRRRQRRVFTIAE</sequence>
<dbReference type="PANTHER" id="PTHR11188:SF17">
    <property type="entry name" value="FI21816P1"/>
    <property type="match status" value="1"/>
</dbReference>
<keyword evidence="4" id="KW-1185">Reference proteome</keyword>
<organism evidence="3 4">
    <name type="scientific">Umbelopsis vinacea</name>
    <dbReference type="NCBI Taxonomy" id="44442"/>
    <lineage>
        <taxon>Eukaryota</taxon>
        <taxon>Fungi</taxon>
        <taxon>Fungi incertae sedis</taxon>
        <taxon>Mucoromycota</taxon>
        <taxon>Mucoromycotina</taxon>
        <taxon>Umbelopsidomycetes</taxon>
        <taxon>Umbelopsidales</taxon>
        <taxon>Umbelopsidaceae</taxon>
        <taxon>Umbelopsis</taxon>
    </lineage>
</organism>
<feature type="compositionally biased region" description="Pro residues" evidence="1">
    <location>
        <begin position="484"/>
        <end position="494"/>
    </location>
</feature>
<evidence type="ECO:0000259" key="2">
    <source>
        <dbReference type="SMART" id="SM01017"/>
    </source>
</evidence>
<evidence type="ECO:0000313" key="4">
    <source>
        <dbReference type="Proteomes" id="UP000612746"/>
    </source>
</evidence>
<feature type="compositionally biased region" description="Basic residues" evidence="1">
    <location>
        <begin position="787"/>
        <end position="803"/>
    </location>
</feature>
<accession>A0A8H7Q8C5</accession>